<dbReference type="AlphaFoldDB" id="A0A3A6PS83"/>
<dbReference type="Pfam" id="PF00149">
    <property type="entry name" value="Metallophos"/>
    <property type="match status" value="1"/>
</dbReference>
<evidence type="ECO:0000313" key="3">
    <source>
        <dbReference type="Proteomes" id="UP000276588"/>
    </source>
</evidence>
<proteinExistence type="predicted"/>
<dbReference type="RefSeq" id="WP_120100512.1">
    <property type="nucleotide sequence ID" value="NZ_QKNY01000003.1"/>
</dbReference>
<accession>A0A3A6PS83</accession>
<dbReference type="Gene3D" id="3.60.21.10">
    <property type="match status" value="1"/>
</dbReference>
<protein>
    <submittedName>
        <fullName evidence="2">Metallophosphoesterase</fullName>
    </submittedName>
</protein>
<dbReference type="OrthoDB" id="18264at2157"/>
<reference evidence="2 3" key="1">
    <citation type="submission" date="2018-06" db="EMBL/GenBank/DDBJ databases">
        <title>Halonotius sp. F13-13 a new haloarchaeeon isolated from a solar saltern from Isla Cristina, Huelva, Spain.</title>
        <authorList>
            <person name="Duran-Viseras A."/>
            <person name="Sanchez-Porro C."/>
            <person name="Ventosa A."/>
        </authorList>
    </citation>
    <scope>NUCLEOTIDE SEQUENCE [LARGE SCALE GENOMIC DNA]</scope>
    <source>
        <strain evidence="2 3">F13-13</strain>
    </source>
</reference>
<organism evidence="2 3">
    <name type="scientific">Halonotius aquaticus</name>
    <dbReference type="NCBI Taxonomy" id="2216978"/>
    <lineage>
        <taxon>Archaea</taxon>
        <taxon>Methanobacteriati</taxon>
        <taxon>Methanobacteriota</taxon>
        <taxon>Stenosarchaea group</taxon>
        <taxon>Halobacteria</taxon>
        <taxon>Halobacteriales</taxon>
        <taxon>Haloferacaceae</taxon>
        <taxon>Halonotius</taxon>
    </lineage>
</organism>
<name>A0A3A6PS83_9EURY</name>
<dbReference type="PANTHER" id="PTHR39323:SF1">
    <property type="entry name" value="BLR1149 PROTEIN"/>
    <property type="match status" value="1"/>
</dbReference>
<dbReference type="PANTHER" id="PTHR39323">
    <property type="entry name" value="BLR1149 PROTEIN"/>
    <property type="match status" value="1"/>
</dbReference>
<sequence length="237" mass="25451">MAVRPPAAETLRFADRAVYLDAADAVVLADLHVGRGDASRVAAPIDAGESIRQRVRTLLDRFAPATIVFAGDLLHSFDRLPRTAADAIEGLWADCADADVDALAVVGNHDSRLADCWPGSVADAVTLDDGTVVCHGHAPPEERGHRYVIGHAHPAITIEGVKRPCYLFGKDAYRGGELLVLPAFTTLAGGVDISDRRAADLPSPLVSTLAPLQPVVWDDEDDDTLWFPPLQQLQRLL</sequence>
<dbReference type="SUPFAM" id="SSF56300">
    <property type="entry name" value="Metallo-dependent phosphatases"/>
    <property type="match status" value="1"/>
</dbReference>
<gene>
    <name evidence="2" type="ORF">DM826_01290</name>
</gene>
<dbReference type="InterPro" id="IPR029052">
    <property type="entry name" value="Metallo-depent_PP-like"/>
</dbReference>
<evidence type="ECO:0000313" key="2">
    <source>
        <dbReference type="EMBL" id="RJX44773.1"/>
    </source>
</evidence>
<dbReference type="InterPro" id="IPR004843">
    <property type="entry name" value="Calcineurin-like_PHP"/>
</dbReference>
<dbReference type="Proteomes" id="UP000276588">
    <property type="component" value="Unassembled WGS sequence"/>
</dbReference>
<feature type="domain" description="Calcineurin-like phosphoesterase" evidence="1">
    <location>
        <begin position="26"/>
        <end position="137"/>
    </location>
</feature>
<keyword evidence="3" id="KW-1185">Reference proteome</keyword>
<evidence type="ECO:0000259" key="1">
    <source>
        <dbReference type="Pfam" id="PF00149"/>
    </source>
</evidence>
<dbReference type="EMBL" id="QKNY01000003">
    <property type="protein sequence ID" value="RJX44773.1"/>
    <property type="molecule type" value="Genomic_DNA"/>
</dbReference>
<dbReference type="GO" id="GO:0016787">
    <property type="term" value="F:hydrolase activity"/>
    <property type="evidence" value="ECO:0007669"/>
    <property type="project" value="InterPro"/>
</dbReference>
<comment type="caution">
    <text evidence="2">The sequence shown here is derived from an EMBL/GenBank/DDBJ whole genome shotgun (WGS) entry which is preliminary data.</text>
</comment>